<dbReference type="EMBL" id="VEVO01000005">
    <property type="protein sequence ID" value="KAF0042032.1"/>
    <property type="molecule type" value="Genomic_DNA"/>
</dbReference>
<name>A0A2U9C2I1_SCOMX</name>
<dbReference type="EMBL" id="CP026254">
    <property type="protein sequence ID" value="AWP10837.1"/>
    <property type="molecule type" value="Genomic_DNA"/>
</dbReference>
<reference evidence="2 4" key="2">
    <citation type="submission" date="2019-06" db="EMBL/GenBank/DDBJ databases">
        <title>Draft genomes of female and male turbot (Scophthalmus maximus).</title>
        <authorList>
            <person name="Xu H."/>
            <person name="Xu X.-W."/>
            <person name="Shao C."/>
            <person name="Chen S."/>
        </authorList>
    </citation>
    <scope>NUCLEOTIDE SEQUENCE [LARGE SCALE GENOMIC DNA]</scope>
    <source>
        <strain evidence="2">Ysfricsl-2016a</strain>
        <tissue evidence="2">Blood</tissue>
    </source>
</reference>
<gene>
    <name evidence="2" type="ORF">F2P81_005564</name>
    <name evidence="1" type="ORF">SMAX5B_022549</name>
</gene>
<evidence type="ECO:0000313" key="2">
    <source>
        <dbReference type="EMBL" id="KAF0042032.1"/>
    </source>
</evidence>
<dbReference type="Proteomes" id="UP000246464">
    <property type="component" value="Chromosome 12"/>
</dbReference>
<keyword evidence="3" id="KW-1185">Reference proteome</keyword>
<dbReference type="AlphaFoldDB" id="A0A2U9C2I1"/>
<evidence type="ECO:0000313" key="1">
    <source>
        <dbReference type="EMBL" id="AWP10837.1"/>
    </source>
</evidence>
<evidence type="ECO:0000313" key="3">
    <source>
        <dbReference type="Proteomes" id="UP000246464"/>
    </source>
</evidence>
<sequence>MQRHPNRNLIRYQKLKKPPHDSPRVHVSPFRSAAVIFELHACEANDEFSVNVLPNGGNRTYNARGSSGENVDTCRAVDCSVPPGSWLFYYYSDDH</sequence>
<dbReference type="Proteomes" id="UP000438429">
    <property type="component" value="Unassembled WGS sequence"/>
</dbReference>
<organism evidence="1 3">
    <name type="scientific">Scophthalmus maximus</name>
    <name type="common">Turbot</name>
    <name type="synonym">Psetta maxima</name>
    <dbReference type="NCBI Taxonomy" id="52904"/>
    <lineage>
        <taxon>Eukaryota</taxon>
        <taxon>Metazoa</taxon>
        <taxon>Chordata</taxon>
        <taxon>Craniata</taxon>
        <taxon>Vertebrata</taxon>
        <taxon>Euteleostomi</taxon>
        <taxon>Actinopterygii</taxon>
        <taxon>Neopterygii</taxon>
        <taxon>Teleostei</taxon>
        <taxon>Neoteleostei</taxon>
        <taxon>Acanthomorphata</taxon>
        <taxon>Carangaria</taxon>
        <taxon>Pleuronectiformes</taxon>
        <taxon>Pleuronectoidei</taxon>
        <taxon>Scophthalmidae</taxon>
        <taxon>Scophthalmus</taxon>
    </lineage>
</organism>
<proteinExistence type="predicted"/>
<protein>
    <submittedName>
        <fullName evidence="1">Uncharacterized protein</fullName>
    </submittedName>
</protein>
<evidence type="ECO:0000313" key="4">
    <source>
        <dbReference type="Proteomes" id="UP000438429"/>
    </source>
</evidence>
<reference evidence="1 3" key="1">
    <citation type="submission" date="2017-12" db="EMBL/GenBank/DDBJ databases">
        <title>Integrating genomic resources of turbot (Scophthalmus maximus) in depth evaluation of genetic and physical mapping variation across individuals.</title>
        <authorList>
            <person name="Martinez P."/>
        </authorList>
    </citation>
    <scope>NUCLEOTIDE SEQUENCE [LARGE SCALE GENOMIC DNA]</scope>
</reference>
<accession>A0A2U9C2I1</accession>